<evidence type="ECO:0000256" key="9">
    <source>
        <dbReference type="ARBA" id="ARBA00023239"/>
    </source>
</evidence>
<comment type="pathway">
    <text evidence="12">Amino-acid biosynthesis; L-valine biosynthesis; L-valine from pyruvate: step 3/4.</text>
</comment>
<protein>
    <recommendedName>
        <fullName evidence="14">dihydroxy-acid dehydratase</fullName>
        <ecNumber evidence="14">4.2.1.9</ecNumber>
    </recommendedName>
</protein>
<dbReference type="AlphaFoldDB" id="A0AAD7AS35"/>
<dbReference type="InterPro" id="IPR004404">
    <property type="entry name" value="DihydroxyA_deHydtase"/>
</dbReference>
<dbReference type="GO" id="GO:0046872">
    <property type="term" value="F:metal ion binding"/>
    <property type="evidence" value="ECO:0007669"/>
    <property type="project" value="UniProtKB-KW"/>
</dbReference>
<accession>A0AAD7AS35</accession>
<evidence type="ECO:0000256" key="10">
    <source>
        <dbReference type="ARBA" id="ARBA00023304"/>
    </source>
</evidence>
<reference evidence="19" key="1">
    <citation type="submission" date="2023-03" db="EMBL/GenBank/DDBJ databases">
        <title>Massive genome expansion in bonnet fungi (Mycena s.s.) driven by repeated elements and novel gene families across ecological guilds.</title>
        <authorList>
            <consortium name="Lawrence Berkeley National Laboratory"/>
            <person name="Harder C.B."/>
            <person name="Miyauchi S."/>
            <person name="Viragh M."/>
            <person name="Kuo A."/>
            <person name="Thoen E."/>
            <person name="Andreopoulos B."/>
            <person name="Lu D."/>
            <person name="Skrede I."/>
            <person name="Drula E."/>
            <person name="Henrissat B."/>
            <person name="Morin E."/>
            <person name="Kohler A."/>
            <person name="Barry K."/>
            <person name="LaButti K."/>
            <person name="Morin E."/>
            <person name="Salamov A."/>
            <person name="Lipzen A."/>
            <person name="Mereny Z."/>
            <person name="Hegedus B."/>
            <person name="Baldrian P."/>
            <person name="Stursova M."/>
            <person name="Weitz H."/>
            <person name="Taylor A."/>
            <person name="Grigoriev I.V."/>
            <person name="Nagy L.G."/>
            <person name="Martin F."/>
            <person name="Kauserud H."/>
        </authorList>
    </citation>
    <scope>NUCLEOTIDE SEQUENCE</scope>
    <source>
        <strain evidence="19">CBHHK002</strain>
    </source>
</reference>
<dbReference type="InterPro" id="IPR020558">
    <property type="entry name" value="DiOHA_6PGluconate_deHydtase_CS"/>
</dbReference>
<comment type="similarity">
    <text evidence="2">Belongs to the IlvD/Edd family.</text>
</comment>
<dbReference type="HAMAP" id="MF_00012">
    <property type="entry name" value="IlvD"/>
    <property type="match status" value="1"/>
</dbReference>
<evidence type="ECO:0000256" key="13">
    <source>
        <dbReference type="ARBA" id="ARBA00029437"/>
    </source>
</evidence>
<gene>
    <name evidence="19" type="ORF">DFH08DRAFT_680652</name>
</gene>
<keyword evidence="10" id="KW-0100">Branched-chain amino acid biosynthesis</keyword>
<dbReference type="PANTHER" id="PTHR21000:SF5">
    <property type="entry name" value="DIHYDROXY-ACID DEHYDRATASE, MITOCHONDRIAL"/>
    <property type="match status" value="1"/>
</dbReference>
<keyword evidence="8" id="KW-0411">Iron-sulfur</keyword>
<organism evidence="19 20">
    <name type="scientific">Mycena albidolilacea</name>
    <dbReference type="NCBI Taxonomy" id="1033008"/>
    <lineage>
        <taxon>Eukaryota</taxon>
        <taxon>Fungi</taxon>
        <taxon>Dikarya</taxon>
        <taxon>Basidiomycota</taxon>
        <taxon>Agaricomycotina</taxon>
        <taxon>Agaricomycetes</taxon>
        <taxon>Agaricomycetidae</taxon>
        <taxon>Agaricales</taxon>
        <taxon>Marasmiineae</taxon>
        <taxon>Mycenaceae</taxon>
        <taxon>Mycena</taxon>
    </lineage>
</organism>
<evidence type="ECO:0000256" key="15">
    <source>
        <dbReference type="ARBA" id="ARBA00034078"/>
    </source>
</evidence>
<dbReference type="PROSITE" id="PS00886">
    <property type="entry name" value="ILVD_EDD_1"/>
    <property type="match status" value="1"/>
</dbReference>
<evidence type="ECO:0000313" key="19">
    <source>
        <dbReference type="EMBL" id="KAJ7366926.1"/>
    </source>
</evidence>
<comment type="cofactor">
    <cofactor evidence="15">
        <name>[2Fe-2S] cluster</name>
        <dbReference type="ChEBI" id="CHEBI:190135"/>
    </cofactor>
</comment>
<keyword evidence="4" id="KW-0001">2Fe-2S</keyword>
<name>A0AAD7AS35_9AGAR</name>
<evidence type="ECO:0000256" key="6">
    <source>
        <dbReference type="ARBA" id="ARBA00022842"/>
    </source>
</evidence>
<feature type="domain" description="Dihydroxy-acid/6-phosphogluconate dehydratase N-terminal" evidence="17">
    <location>
        <begin position="60"/>
        <end position="381"/>
    </location>
</feature>
<evidence type="ECO:0000256" key="2">
    <source>
        <dbReference type="ARBA" id="ARBA00006486"/>
    </source>
</evidence>
<evidence type="ECO:0000256" key="5">
    <source>
        <dbReference type="ARBA" id="ARBA00022723"/>
    </source>
</evidence>
<dbReference type="InterPro" id="IPR050165">
    <property type="entry name" value="DHAD_IlvD/Edd"/>
</dbReference>
<dbReference type="SUPFAM" id="SSF52016">
    <property type="entry name" value="LeuD/IlvD-like"/>
    <property type="match status" value="1"/>
</dbReference>
<evidence type="ECO:0000256" key="3">
    <source>
        <dbReference type="ARBA" id="ARBA00022605"/>
    </source>
</evidence>
<dbReference type="Pfam" id="PF24877">
    <property type="entry name" value="ILV_EDD_C"/>
    <property type="match status" value="1"/>
</dbReference>
<dbReference type="EC" id="4.2.1.9" evidence="14"/>
<comment type="catalytic activity">
    <reaction evidence="11">
        <text>(2R)-2,3-dihydroxy-3-methylbutanoate = 3-methyl-2-oxobutanoate + H2O</text>
        <dbReference type="Rhea" id="RHEA:24809"/>
        <dbReference type="ChEBI" id="CHEBI:11851"/>
        <dbReference type="ChEBI" id="CHEBI:15377"/>
        <dbReference type="ChEBI" id="CHEBI:49072"/>
        <dbReference type="EC" id="4.2.1.9"/>
    </reaction>
    <physiologicalReaction direction="left-to-right" evidence="11">
        <dbReference type="Rhea" id="RHEA:24810"/>
    </physiologicalReaction>
</comment>
<dbReference type="InterPro" id="IPR037237">
    <property type="entry name" value="IlvD/EDD_N"/>
</dbReference>
<dbReference type="SUPFAM" id="SSF143975">
    <property type="entry name" value="IlvD/EDD N-terminal domain-like"/>
    <property type="match status" value="1"/>
</dbReference>
<comment type="cofactor">
    <cofactor evidence="1">
        <name>Mg(2+)</name>
        <dbReference type="ChEBI" id="CHEBI:18420"/>
    </cofactor>
</comment>
<evidence type="ECO:0000256" key="12">
    <source>
        <dbReference type="ARBA" id="ARBA00029436"/>
    </source>
</evidence>
<dbReference type="Proteomes" id="UP001218218">
    <property type="component" value="Unassembled WGS sequence"/>
</dbReference>
<dbReference type="InterPro" id="IPR056740">
    <property type="entry name" value="ILV_EDD_C"/>
</dbReference>
<comment type="catalytic activity">
    <reaction evidence="16">
        <text>(2R,3R)-2,3-dihydroxy-3-methylpentanoate = (S)-3-methyl-2-oxopentanoate + H2O</text>
        <dbReference type="Rhea" id="RHEA:27694"/>
        <dbReference type="ChEBI" id="CHEBI:15377"/>
        <dbReference type="ChEBI" id="CHEBI:35146"/>
        <dbReference type="ChEBI" id="CHEBI:49258"/>
        <dbReference type="EC" id="4.2.1.9"/>
    </reaction>
    <physiologicalReaction direction="left-to-right" evidence="16">
        <dbReference type="Rhea" id="RHEA:27695"/>
    </physiologicalReaction>
</comment>
<dbReference type="GO" id="GO:0051537">
    <property type="term" value="F:2 iron, 2 sulfur cluster binding"/>
    <property type="evidence" value="ECO:0007669"/>
    <property type="project" value="UniProtKB-KW"/>
</dbReference>
<dbReference type="Gene3D" id="3.50.30.80">
    <property type="entry name" value="IlvD/EDD C-terminal domain-like"/>
    <property type="match status" value="1"/>
</dbReference>
<dbReference type="PANTHER" id="PTHR21000">
    <property type="entry name" value="DIHYDROXY-ACID DEHYDRATASE DAD"/>
    <property type="match status" value="1"/>
</dbReference>
<dbReference type="Pfam" id="PF00920">
    <property type="entry name" value="ILVD_EDD_N"/>
    <property type="match status" value="1"/>
</dbReference>
<sequence>MLRTAKTRLPSRSFSTTAQCADKPILNRYSRIITQPKDQGASQAMLYATDGIKTDDDFNKAMVGVASVWYEGNPCNKHLLGLGQDIKASLTSADLIGYQFGTVGVSDGISMGTRGMSYSLQSRDLIADQVETAAGGHHLDGMVVVPGCDKNMPGVLMALGRLNRPGLMVYGGTIRAGSCEGSPQLDIVSAFQSYGKYLADGKTAAAEKERYNTNRHACPGPGACGGMYTANTMASATEALGMSLPGSSSFPAESQEKRDECASIGPVMHNLLSQNILPRDIMTRSAFENAMVLTMILGGSTNAVLHLIAVAHSVGVKLTIDDFQTVSDRIPFLADLKPSGKYVMEDVYKIGGIPKILAFLLKNNLVDGNNMTVTGKTLGENLDRWTHKYGELDFAAQDVIRPLDKPIKDSGHIRILKGNLAPGGAVAKITGKEGLGFTGKARAFDTEADMFAAVESGSIKKGEKTVVILRYLGPKGGPGMPEMLKPTSLIMGAGLGMDVACLTDGRFSGGSHGFCIGHVVPEAQVGGPIALVKDGDVISVDAVKNTLELHVSEEELAARRAAWVAPPLKVSQGTLFKYTKAVTDASHGCITDA</sequence>
<comment type="caution">
    <text evidence="19">The sequence shown here is derived from an EMBL/GenBank/DDBJ whole genome shotgun (WGS) entry which is preliminary data.</text>
</comment>
<keyword evidence="7" id="KW-0408">Iron</keyword>
<proteinExistence type="inferred from homology"/>
<dbReference type="NCBIfam" id="TIGR00110">
    <property type="entry name" value="ilvD"/>
    <property type="match status" value="1"/>
</dbReference>
<evidence type="ECO:0000256" key="16">
    <source>
        <dbReference type="ARBA" id="ARBA00052865"/>
    </source>
</evidence>
<evidence type="ECO:0000313" key="20">
    <source>
        <dbReference type="Proteomes" id="UP001218218"/>
    </source>
</evidence>
<keyword evidence="9" id="KW-0456">Lyase</keyword>
<evidence type="ECO:0000259" key="18">
    <source>
        <dbReference type="Pfam" id="PF24877"/>
    </source>
</evidence>
<dbReference type="GO" id="GO:0004160">
    <property type="term" value="F:dihydroxy-acid dehydratase activity"/>
    <property type="evidence" value="ECO:0007669"/>
    <property type="project" value="UniProtKB-EC"/>
</dbReference>
<dbReference type="NCBIfam" id="NF002068">
    <property type="entry name" value="PRK00911.1"/>
    <property type="match status" value="1"/>
</dbReference>
<keyword evidence="6" id="KW-0460">Magnesium</keyword>
<dbReference type="EMBL" id="JARIHO010000002">
    <property type="protein sequence ID" value="KAJ7366926.1"/>
    <property type="molecule type" value="Genomic_DNA"/>
</dbReference>
<evidence type="ECO:0000256" key="8">
    <source>
        <dbReference type="ARBA" id="ARBA00023014"/>
    </source>
</evidence>
<dbReference type="InterPro" id="IPR042096">
    <property type="entry name" value="Dihydro-acid_dehy_C"/>
</dbReference>
<dbReference type="InterPro" id="IPR000581">
    <property type="entry name" value="ILV_EDD_N"/>
</dbReference>
<dbReference type="FunFam" id="3.50.30.80:FF:000001">
    <property type="entry name" value="Dihydroxy-acid dehydratase"/>
    <property type="match status" value="1"/>
</dbReference>
<dbReference type="GO" id="GO:0008652">
    <property type="term" value="P:amino acid biosynthetic process"/>
    <property type="evidence" value="ECO:0007669"/>
    <property type="project" value="UniProtKB-KW"/>
</dbReference>
<evidence type="ECO:0000259" key="17">
    <source>
        <dbReference type="Pfam" id="PF00920"/>
    </source>
</evidence>
<evidence type="ECO:0000256" key="11">
    <source>
        <dbReference type="ARBA" id="ARBA00029304"/>
    </source>
</evidence>
<evidence type="ECO:0000256" key="1">
    <source>
        <dbReference type="ARBA" id="ARBA00001946"/>
    </source>
</evidence>
<evidence type="ECO:0000256" key="7">
    <source>
        <dbReference type="ARBA" id="ARBA00023004"/>
    </source>
</evidence>
<keyword evidence="3" id="KW-0028">Amino-acid biosynthesis</keyword>
<keyword evidence="20" id="KW-1185">Reference proteome</keyword>
<keyword evidence="5" id="KW-0479">Metal-binding</keyword>
<comment type="pathway">
    <text evidence="13">Amino-acid biosynthesis; L-isoleucine biosynthesis; L-isoleucine from 2-oxobutanoate: step 3/4.</text>
</comment>
<dbReference type="GO" id="GO:0009082">
    <property type="term" value="P:branched-chain amino acid biosynthetic process"/>
    <property type="evidence" value="ECO:0007669"/>
    <property type="project" value="UniProtKB-KW"/>
</dbReference>
<evidence type="ECO:0000256" key="4">
    <source>
        <dbReference type="ARBA" id="ARBA00022714"/>
    </source>
</evidence>
<dbReference type="GO" id="GO:0005739">
    <property type="term" value="C:mitochondrion"/>
    <property type="evidence" value="ECO:0007669"/>
    <property type="project" value="TreeGrafter"/>
</dbReference>
<feature type="domain" description="Dihydroxy-acid/6-phosphogluconate dehydratase C-terminal" evidence="18">
    <location>
        <begin position="398"/>
        <end position="589"/>
    </location>
</feature>
<evidence type="ECO:0000256" key="14">
    <source>
        <dbReference type="ARBA" id="ARBA00029490"/>
    </source>
</evidence>